<organism evidence="2 3">
    <name type="scientific">Paracoccidioides lutzii (strain ATCC MYA-826 / Pb01)</name>
    <name type="common">Paracoccidioides brasiliensis</name>
    <dbReference type="NCBI Taxonomy" id="502779"/>
    <lineage>
        <taxon>Eukaryota</taxon>
        <taxon>Fungi</taxon>
        <taxon>Dikarya</taxon>
        <taxon>Ascomycota</taxon>
        <taxon>Pezizomycotina</taxon>
        <taxon>Eurotiomycetes</taxon>
        <taxon>Eurotiomycetidae</taxon>
        <taxon>Onygenales</taxon>
        <taxon>Ajellomycetaceae</taxon>
        <taxon>Paracoccidioides</taxon>
    </lineage>
</organism>
<accession>A0A0A2V6V2</accession>
<evidence type="ECO:0000313" key="2">
    <source>
        <dbReference type="EMBL" id="KGQ01845.1"/>
    </source>
</evidence>
<dbReference type="VEuPathDB" id="FungiDB:PAAG_11421"/>
<dbReference type="RefSeq" id="XP_015703335.1">
    <property type="nucleotide sequence ID" value="XM_015847073.1"/>
</dbReference>
<dbReference type="OrthoDB" id="10574168at2759"/>
<feature type="region of interest" description="Disordered" evidence="1">
    <location>
        <begin position="31"/>
        <end position="66"/>
    </location>
</feature>
<gene>
    <name evidence="2" type="ORF">PAAG_11421</name>
</gene>
<reference evidence="2 3" key="1">
    <citation type="journal article" date="2011" name="PLoS Genet.">
        <title>Comparative genomic analysis of human fungal pathogens causing paracoccidioidomycosis.</title>
        <authorList>
            <person name="Desjardins C.A."/>
            <person name="Champion M.D."/>
            <person name="Holder J.W."/>
            <person name="Muszewska A."/>
            <person name="Goldberg J."/>
            <person name="Bailao A.M."/>
            <person name="Brigido M.M."/>
            <person name="Ferreira M.E."/>
            <person name="Garcia A.M."/>
            <person name="Grynberg M."/>
            <person name="Gujja S."/>
            <person name="Heiman D.I."/>
            <person name="Henn M.R."/>
            <person name="Kodira C.D."/>
            <person name="Leon-Narvaez H."/>
            <person name="Longo L.V."/>
            <person name="Ma L.J."/>
            <person name="Malavazi I."/>
            <person name="Matsuo A.L."/>
            <person name="Morais F.V."/>
            <person name="Pereira M."/>
            <person name="Rodriguez-Brito S."/>
            <person name="Sakthikumar S."/>
            <person name="Salem-Izacc S.M."/>
            <person name="Sykes S.M."/>
            <person name="Teixeira M.M."/>
            <person name="Vallejo M.C."/>
            <person name="Walter M.E."/>
            <person name="Yandava C."/>
            <person name="Young S."/>
            <person name="Zeng Q."/>
            <person name="Zucker J."/>
            <person name="Felipe M.S."/>
            <person name="Goldman G.H."/>
            <person name="Haas B.J."/>
            <person name="McEwen J.G."/>
            <person name="Nino-Vega G."/>
            <person name="Puccia R."/>
            <person name="San-Blas G."/>
            <person name="Soares C.M."/>
            <person name="Birren B.W."/>
            <person name="Cuomo C.A."/>
        </authorList>
    </citation>
    <scope>NUCLEOTIDE SEQUENCE [LARGE SCALE GENOMIC DNA]</scope>
    <source>
        <strain evidence="3">ATCC MYA-826 / Pb01</strain>
    </source>
</reference>
<protein>
    <submittedName>
        <fullName evidence="2">Uncharacterized protein</fullName>
    </submittedName>
</protein>
<dbReference type="Proteomes" id="UP000002059">
    <property type="component" value="Partially assembled WGS sequence"/>
</dbReference>
<sequence length="66" mass="6782">MVVVDPSAAEAGVTSSGRDVELGHIQAAENCQSVAGAESSNTDKAGLEERGNLQIDQDSPRGVDQN</sequence>
<evidence type="ECO:0000313" key="3">
    <source>
        <dbReference type="Proteomes" id="UP000002059"/>
    </source>
</evidence>
<dbReference type="HOGENOM" id="CLU_2831835_0_0_1"/>
<name>A0A0A2V6V2_PARBA</name>
<evidence type="ECO:0000256" key="1">
    <source>
        <dbReference type="SAM" id="MobiDB-lite"/>
    </source>
</evidence>
<keyword evidence="3" id="KW-1185">Reference proteome</keyword>
<dbReference type="KEGG" id="pbl:PAAG_11421"/>
<feature type="compositionally biased region" description="Polar residues" evidence="1">
    <location>
        <begin position="31"/>
        <end position="43"/>
    </location>
</feature>
<proteinExistence type="predicted"/>
<dbReference type="AlphaFoldDB" id="A0A0A2V6V2"/>
<dbReference type="GeneID" id="26970428"/>
<dbReference type="EMBL" id="KN293995">
    <property type="protein sequence ID" value="KGQ01845.1"/>
    <property type="molecule type" value="Genomic_DNA"/>
</dbReference>